<keyword evidence="1" id="KW-0472">Membrane</keyword>
<comment type="caution">
    <text evidence="2">The sequence shown here is derived from an EMBL/GenBank/DDBJ whole genome shotgun (WGS) entry which is preliminary data.</text>
</comment>
<dbReference type="OrthoDB" id="2644512at2"/>
<dbReference type="EMBL" id="RKRA01000001">
    <property type="protein sequence ID" value="RPF26101.1"/>
    <property type="molecule type" value="Genomic_DNA"/>
</dbReference>
<dbReference type="Proteomes" id="UP000280726">
    <property type="component" value="Unassembled WGS sequence"/>
</dbReference>
<evidence type="ECO:0000313" key="3">
    <source>
        <dbReference type="Proteomes" id="UP000280726"/>
    </source>
</evidence>
<proteinExistence type="predicted"/>
<feature type="transmembrane region" description="Helical" evidence="1">
    <location>
        <begin position="32"/>
        <end position="51"/>
    </location>
</feature>
<dbReference type="AlphaFoldDB" id="A0A3N5A2L7"/>
<feature type="transmembrane region" description="Helical" evidence="1">
    <location>
        <begin position="81"/>
        <end position="103"/>
    </location>
</feature>
<gene>
    <name evidence="2" type="ORF">EDD32_0526</name>
</gene>
<name>A0A3N5A2L7_9MICO</name>
<accession>A0A3N5A2L7</accession>
<feature type="transmembrane region" description="Helical" evidence="1">
    <location>
        <begin position="57"/>
        <end position="74"/>
    </location>
</feature>
<sequence>MPDLVVYAVAVALTALSVFLGDRSLFRRLRWFEAAAVGFAVVTLGVVTTMLGGSATAVVAVPLVAAALLMLVLLQSTLPKLVLTYLAVGAYYVALHVVASRFFDYDTLVPGWPLG</sequence>
<protein>
    <submittedName>
        <fullName evidence="2">Uncharacterized protein</fullName>
    </submittedName>
</protein>
<evidence type="ECO:0000256" key="1">
    <source>
        <dbReference type="SAM" id="Phobius"/>
    </source>
</evidence>
<keyword evidence="1" id="KW-1133">Transmembrane helix</keyword>
<feature type="transmembrane region" description="Helical" evidence="1">
    <location>
        <begin position="6"/>
        <end position="25"/>
    </location>
</feature>
<evidence type="ECO:0000313" key="2">
    <source>
        <dbReference type="EMBL" id="RPF26101.1"/>
    </source>
</evidence>
<reference evidence="2 3" key="1">
    <citation type="submission" date="2018-11" db="EMBL/GenBank/DDBJ databases">
        <title>Sequencing the genomes of 1000 actinobacteria strains.</title>
        <authorList>
            <person name="Klenk H.-P."/>
        </authorList>
    </citation>
    <scope>NUCLEOTIDE SEQUENCE [LARGE SCALE GENOMIC DNA]</scope>
    <source>
        <strain evidence="2 3">DSM 14418</strain>
    </source>
</reference>
<organism evidence="2 3">
    <name type="scientific">Georgenia muralis</name>
    <dbReference type="NCBI Taxonomy" id="154117"/>
    <lineage>
        <taxon>Bacteria</taxon>
        <taxon>Bacillati</taxon>
        <taxon>Actinomycetota</taxon>
        <taxon>Actinomycetes</taxon>
        <taxon>Micrococcales</taxon>
        <taxon>Bogoriellaceae</taxon>
        <taxon>Georgenia</taxon>
    </lineage>
</organism>
<keyword evidence="1" id="KW-0812">Transmembrane</keyword>
<keyword evidence="3" id="KW-1185">Reference proteome</keyword>
<dbReference type="RefSeq" id="WP_123914357.1">
    <property type="nucleotide sequence ID" value="NZ_RKRA01000001.1"/>
</dbReference>